<reference evidence="1" key="1">
    <citation type="submission" date="2019-09" db="EMBL/GenBank/DDBJ databases">
        <title>Draft genome information of white flower Hibiscus syriacus.</title>
        <authorList>
            <person name="Kim Y.-M."/>
        </authorList>
    </citation>
    <scope>NUCLEOTIDE SEQUENCE [LARGE SCALE GENOMIC DNA]</scope>
    <source>
        <strain evidence="1">YM2019G1</strain>
    </source>
</reference>
<name>A0A6A2Z329_HIBSY</name>
<proteinExistence type="predicted"/>
<protein>
    <recommendedName>
        <fullName evidence="3">Reverse transcriptase domain-containing protein</fullName>
    </recommendedName>
</protein>
<evidence type="ECO:0000313" key="2">
    <source>
        <dbReference type="Proteomes" id="UP000436088"/>
    </source>
</evidence>
<dbReference type="PANTHER" id="PTHR31635:SF196">
    <property type="entry name" value="REVERSE TRANSCRIPTASE DOMAIN-CONTAINING PROTEIN-RELATED"/>
    <property type="match status" value="1"/>
</dbReference>
<accession>A0A6A2Z329</accession>
<keyword evidence="2" id="KW-1185">Reference proteome</keyword>
<sequence length="438" mass="48986">MLKFKLDLGGTREKLQTQVAMEEVHLAMFNIGASNALGVDGLNAGFFQRNWHVVRGSIFDFVNWVSENQTSFVLGRSITDNISNAVDYSFHEQEAWSKGFMALKIDLEKAYEWLKWNFIQDTLTDIGLPVNLRNLVMQCGYTDLTCILWNGQKVSAAKATIFYPKNAPGDLRALISGGFGFEEVEELVERKLSGWKTKCLSLVGRIVLDKTVLAANPNLYFMGVERATVASMASDEGVCQWKRFAGLLPNDILLWITEIRGPIVRGPSDVLGWKGTWDRSFSLKSANATRSEPRSSRPNPVSYLAYGAMVEDVDHVFRRCPVAVQDCEHMVDSSLRAKTDQWTNGHSWVIMQSDIHWCPPPPSWIKINTDGVRCTEKGHATCGGVARAERGECIFLGRVIRLANALAKQARNSSMEIVVLSEPPLWISSLLLEDLVPR</sequence>
<evidence type="ECO:0008006" key="3">
    <source>
        <dbReference type="Google" id="ProtNLM"/>
    </source>
</evidence>
<gene>
    <name evidence="1" type="ORF">F3Y22_tig00111096pilonHSYRG00014</name>
</gene>
<dbReference type="Proteomes" id="UP000436088">
    <property type="component" value="Unassembled WGS sequence"/>
</dbReference>
<organism evidence="1 2">
    <name type="scientific">Hibiscus syriacus</name>
    <name type="common">Rose of Sharon</name>
    <dbReference type="NCBI Taxonomy" id="106335"/>
    <lineage>
        <taxon>Eukaryota</taxon>
        <taxon>Viridiplantae</taxon>
        <taxon>Streptophyta</taxon>
        <taxon>Embryophyta</taxon>
        <taxon>Tracheophyta</taxon>
        <taxon>Spermatophyta</taxon>
        <taxon>Magnoliopsida</taxon>
        <taxon>eudicotyledons</taxon>
        <taxon>Gunneridae</taxon>
        <taxon>Pentapetalae</taxon>
        <taxon>rosids</taxon>
        <taxon>malvids</taxon>
        <taxon>Malvales</taxon>
        <taxon>Malvaceae</taxon>
        <taxon>Malvoideae</taxon>
        <taxon>Hibiscus</taxon>
    </lineage>
</organism>
<evidence type="ECO:0000313" key="1">
    <source>
        <dbReference type="EMBL" id="KAE8685495.1"/>
    </source>
</evidence>
<comment type="caution">
    <text evidence="1">The sequence shown here is derived from an EMBL/GenBank/DDBJ whole genome shotgun (WGS) entry which is preliminary data.</text>
</comment>
<dbReference type="EMBL" id="VEPZ02001230">
    <property type="protein sequence ID" value="KAE8685495.1"/>
    <property type="molecule type" value="Genomic_DNA"/>
</dbReference>
<dbReference type="PANTHER" id="PTHR31635">
    <property type="entry name" value="REVERSE TRANSCRIPTASE DOMAIN-CONTAINING PROTEIN-RELATED"/>
    <property type="match status" value="1"/>
</dbReference>
<dbReference type="AlphaFoldDB" id="A0A6A2Z329"/>